<reference evidence="2" key="2">
    <citation type="submission" date="2018-08" db="UniProtKB">
        <authorList>
            <consortium name="EnsemblPlants"/>
        </authorList>
    </citation>
    <scope>IDENTIFICATION</scope>
    <source>
        <strain evidence="2">Yugu1</strain>
    </source>
</reference>
<protein>
    <submittedName>
        <fullName evidence="2">Uncharacterized protein</fullName>
    </submittedName>
</protein>
<dbReference type="EnsemblPlants" id="KQL31422">
    <property type="protein sequence ID" value="KQL31422"/>
    <property type="gene ID" value="SETIT_018673mg"/>
</dbReference>
<name>K3YWM7_SETIT</name>
<feature type="compositionally biased region" description="Low complexity" evidence="1">
    <location>
        <begin position="66"/>
        <end position="78"/>
    </location>
</feature>
<dbReference type="Proteomes" id="UP000004995">
    <property type="component" value="Unassembled WGS sequence"/>
</dbReference>
<organism evidence="2 3">
    <name type="scientific">Setaria italica</name>
    <name type="common">Foxtail millet</name>
    <name type="synonym">Panicum italicum</name>
    <dbReference type="NCBI Taxonomy" id="4555"/>
    <lineage>
        <taxon>Eukaryota</taxon>
        <taxon>Viridiplantae</taxon>
        <taxon>Streptophyta</taxon>
        <taxon>Embryophyta</taxon>
        <taxon>Tracheophyta</taxon>
        <taxon>Spermatophyta</taxon>
        <taxon>Magnoliopsida</taxon>
        <taxon>Liliopsida</taxon>
        <taxon>Poales</taxon>
        <taxon>Poaceae</taxon>
        <taxon>PACMAD clade</taxon>
        <taxon>Panicoideae</taxon>
        <taxon>Panicodae</taxon>
        <taxon>Paniceae</taxon>
        <taxon>Cenchrinae</taxon>
        <taxon>Setaria</taxon>
    </lineage>
</organism>
<evidence type="ECO:0000256" key="1">
    <source>
        <dbReference type="SAM" id="MobiDB-lite"/>
    </source>
</evidence>
<evidence type="ECO:0000313" key="3">
    <source>
        <dbReference type="Proteomes" id="UP000004995"/>
    </source>
</evidence>
<proteinExistence type="predicted"/>
<accession>K3YWM7</accession>
<dbReference type="Gramene" id="KQL31422">
    <property type="protein sequence ID" value="KQL31422"/>
    <property type="gene ID" value="SETIT_018673mg"/>
</dbReference>
<dbReference type="HOGENOM" id="CLU_1899816_0_0_1"/>
<evidence type="ECO:0000313" key="2">
    <source>
        <dbReference type="EnsemblPlants" id="KQL31422"/>
    </source>
</evidence>
<sequence length="134" mass="14310">MHRHNGSTNKKQISVLSKHERTAQIKGQAVANPIGTVDVHVLLYNPRLLPLLRAVSSCLGRRRAHAAAAGVRRPAGQRGAEEEAAEHAADDPLQHRPSLGDVARVDSLRRRILVAAAGARVSTSGTHGGCWLGE</sequence>
<keyword evidence="3" id="KW-1185">Reference proteome</keyword>
<reference evidence="3" key="1">
    <citation type="journal article" date="2012" name="Nat. Biotechnol.">
        <title>Reference genome sequence of the model plant Setaria.</title>
        <authorList>
            <person name="Bennetzen J.L."/>
            <person name="Schmutz J."/>
            <person name="Wang H."/>
            <person name="Percifield R."/>
            <person name="Hawkins J."/>
            <person name="Pontaroli A.C."/>
            <person name="Estep M."/>
            <person name="Feng L."/>
            <person name="Vaughn J.N."/>
            <person name="Grimwood J."/>
            <person name="Jenkins J."/>
            <person name="Barry K."/>
            <person name="Lindquist E."/>
            <person name="Hellsten U."/>
            <person name="Deshpande S."/>
            <person name="Wang X."/>
            <person name="Wu X."/>
            <person name="Mitros T."/>
            <person name="Triplett J."/>
            <person name="Yang X."/>
            <person name="Ye C.Y."/>
            <person name="Mauro-Herrera M."/>
            <person name="Wang L."/>
            <person name="Li P."/>
            <person name="Sharma M."/>
            <person name="Sharma R."/>
            <person name="Ronald P.C."/>
            <person name="Panaud O."/>
            <person name="Kellogg E.A."/>
            <person name="Brutnell T.P."/>
            <person name="Doust A.N."/>
            <person name="Tuskan G.A."/>
            <person name="Rokhsar D."/>
            <person name="Devos K.M."/>
        </authorList>
    </citation>
    <scope>NUCLEOTIDE SEQUENCE [LARGE SCALE GENOMIC DNA]</scope>
    <source>
        <strain evidence="3">cv. Yugu1</strain>
    </source>
</reference>
<feature type="region of interest" description="Disordered" evidence="1">
    <location>
        <begin position="66"/>
        <end position="101"/>
    </location>
</feature>
<dbReference type="InParanoid" id="K3YWM7"/>
<dbReference type="AlphaFoldDB" id="K3YWM7"/>
<feature type="compositionally biased region" description="Basic and acidic residues" evidence="1">
    <location>
        <begin position="79"/>
        <end position="94"/>
    </location>
</feature>
<dbReference type="EMBL" id="AGNK02000541">
    <property type="status" value="NOT_ANNOTATED_CDS"/>
    <property type="molecule type" value="Genomic_DNA"/>
</dbReference>